<feature type="chain" id="PRO_5022829246" description="DUF5129 domain-containing protein" evidence="2">
    <location>
        <begin position="26"/>
        <end position="312"/>
    </location>
</feature>
<comment type="caution">
    <text evidence="3">The sequence shown here is derived from an EMBL/GenBank/DDBJ whole genome shotgun (WGS) entry which is preliminary data.</text>
</comment>
<sequence>MRVRVLFLWLLCTVAFGTAISPAMALTSRSGNLTAPEDDPAPSPSATTTTVGAGEARKVYCLSRAQWPELVDAIAALNLGERPSPVPSPSASAAPGPDQILVGGRLTDLRTWSRLHPEEFARACDAVVKTAAPPKEKRGGGLFSGIPGWLLPLLAGAVLTMFTTELRGAIDRGRALAGTLRELTDAYLAEADAVLTEAEDEQLRDETLRSCAAATAALRRHLEEVAVRRAWWWRVRRLIAALEDGSEHTEPLTRRPKWRDYQGDEKAADRAAFCALMRARLADMKRELMVVARNLERPRPHPLLWVRPGRVK</sequence>
<dbReference type="EMBL" id="VSFG01000003">
    <property type="protein sequence ID" value="TYB45543.1"/>
    <property type="molecule type" value="Genomic_DNA"/>
</dbReference>
<proteinExistence type="predicted"/>
<evidence type="ECO:0000313" key="3">
    <source>
        <dbReference type="EMBL" id="TYB45543.1"/>
    </source>
</evidence>
<evidence type="ECO:0008006" key="5">
    <source>
        <dbReference type="Google" id="ProtNLM"/>
    </source>
</evidence>
<keyword evidence="2" id="KW-0732">Signal</keyword>
<feature type="signal peptide" evidence="2">
    <location>
        <begin position="1"/>
        <end position="25"/>
    </location>
</feature>
<keyword evidence="4" id="KW-1185">Reference proteome</keyword>
<dbReference type="Proteomes" id="UP000323380">
    <property type="component" value="Unassembled WGS sequence"/>
</dbReference>
<accession>A0A5D0NM19</accession>
<organism evidence="3 4">
    <name type="scientific">Actinomadura chibensis</name>
    <dbReference type="NCBI Taxonomy" id="392828"/>
    <lineage>
        <taxon>Bacteria</taxon>
        <taxon>Bacillati</taxon>
        <taxon>Actinomycetota</taxon>
        <taxon>Actinomycetes</taxon>
        <taxon>Streptosporangiales</taxon>
        <taxon>Thermomonosporaceae</taxon>
        <taxon>Actinomadura</taxon>
    </lineage>
</organism>
<evidence type="ECO:0000256" key="2">
    <source>
        <dbReference type="SAM" id="SignalP"/>
    </source>
</evidence>
<name>A0A5D0NM19_9ACTN</name>
<reference evidence="3 4" key="1">
    <citation type="submission" date="2019-08" db="EMBL/GenBank/DDBJ databases">
        <title>Actinomadura sp. nov. CYP1-5 isolated from mountain soil.</title>
        <authorList>
            <person name="Songsumanus A."/>
            <person name="Kuncharoen N."/>
            <person name="Kudo T."/>
            <person name="Yuki M."/>
            <person name="Igarashi Y."/>
            <person name="Tanasupawat S."/>
        </authorList>
    </citation>
    <scope>NUCLEOTIDE SEQUENCE [LARGE SCALE GENOMIC DNA]</scope>
    <source>
        <strain evidence="3 4">JCM 14158</strain>
    </source>
</reference>
<gene>
    <name evidence="3" type="ORF">FXF69_19135</name>
</gene>
<protein>
    <recommendedName>
        <fullName evidence="5">DUF5129 domain-containing protein</fullName>
    </recommendedName>
</protein>
<dbReference type="STRING" id="1220554.GCA_001552135_04636"/>
<dbReference type="RefSeq" id="WP_067894904.1">
    <property type="nucleotide sequence ID" value="NZ_VSFG01000003.1"/>
</dbReference>
<feature type="region of interest" description="Disordered" evidence="1">
    <location>
        <begin position="31"/>
        <end position="50"/>
    </location>
</feature>
<evidence type="ECO:0000313" key="4">
    <source>
        <dbReference type="Proteomes" id="UP000323380"/>
    </source>
</evidence>
<evidence type="ECO:0000256" key="1">
    <source>
        <dbReference type="SAM" id="MobiDB-lite"/>
    </source>
</evidence>
<dbReference type="AlphaFoldDB" id="A0A5D0NM19"/>